<evidence type="ECO:0000256" key="2">
    <source>
        <dbReference type="ARBA" id="ARBA00005942"/>
    </source>
</evidence>
<reference evidence="6 7" key="1">
    <citation type="submission" date="2021-02" db="EMBL/GenBank/DDBJ databases">
        <title>Genome assembly of Pseudopithomyces chartarum.</title>
        <authorList>
            <person name="Jauregui R."/>
            <person name="Singh J."/>
            <person name="Voisey C."/>
        </authorList>
    </citation>
    <scope>NUCLEOTIDE SEQUENCE [LARGE SCALE GENOMIC DNA]</scope>
    <source>
        <strain evidence="6 7">AGR01</strain>
    </source>
</reference>
<evidence type="ECO:0000256" key="3">
    <source>
        <dbReference type="ARBA" id="ARBA00023015"/>
    </source>
</evidence>
<dbReference type="GO" id="GO:0003712">
    <property type="term" value="F:transcription coregulator activity"/>
    <property type="evidence" value="ECO:0007669"/>
    <property type="project" value="InterPro"/>
</dbReference>
<proteinExistence type="inferred from homology"/>
<comment type="subcellular location">
    <subcellularLocation>
        <location evidence="1">Nucleus</location>
    </subcellularLocation>
</comment>
<dbReference type="AlphaFoldDB" id="A0AAN6M4M1"/>
<dbReference type="Proteomes" id="UP001280581">
    <property type="component" value="Unassembled WGS sequence"/>
</dbReference>
<evidence type="ECO:0000313" key="7">
    <source>
        <dbReference type="Proteomes" id="UP001280581"/>
    </source>
</evidence>
<dbReference type="InterPro" id="IPR009332">
    <property type="entry name" value="Med22"/>
</dbReference>
<sequence>MDSKQRNAAALHRRINDLVGEFSNQYRAMLAIAREDEDADFSQSAQKELAIKEGAVAIITAAQKMTMLIRDLQELWLFGGLDTLADAKDEEVERKKVAEVARMVEGLVGKIPGVGREGEDGV</sequence>
<gene>
    <name evidence="6" type="ORF">GRF29_28g1843495</name>
</gene>
<comment type="caution">
    <text evidence="6">The sequence shown here is derived from an EMBL/GenBank/DDBJ whole genome shotgun (WGS) entry which is preliminary data.</text>
</comment>
<keyword evidence="3" id="KW-0805">Transcription regulation</keyword>
<evidence type="ECO:0000313" key="6">
    <source>
        <dbReference type="EMBL" id="KAK3214031.1"/>
    </source>
</evidence>
<evidence type="ECO:0008006" key="8">
    <source>
        <dbReference type="Google" id="ProtNLM"/>
    </source>
</evidence>
<dbReference type="Pfam" id="PF06179">
    <property type="entry name" value="Med22"/>
    <property type="match status" value="1"/>
</dbReference>
<comment type="similarity">
    <text evidence="2">Belongs to the Mediator complex subunit 22 family.</text>
</comment>
<evidence type="ECO:0000256" key="4">
    <source>
        <dbReference type="ARBA" id="ARBA00023163"/>
    </source>
</evidence>
<evidence type="ECO:0000256" key="1">
    <source>
        <dbReference type="ARBA" id="ARBA00004123"/>
    </source>
</evidence>
<name>A0AAN6M4M1_9PLEO</name>
<dbReference type="GO" id="GO:0016592">
    <property type="term" value="C:mediator complex"/>
    <property type="evidence" value="ECO:0007669"/>
    <property type="project" value="InterPro"/>
</dbReference>
<keyword evidence="5" id="KW-0539">Nucleus</keyword>
<keyword evidence="4" id="KW-0804">Transcription</keyword>
<accession>A0AAN6M4M1</accession>
<dbReference type="EMBL" id="WVTA01000004">
    <property type="protein sequence ID" value="KAK3214031.1"/>
    <property type="molecule type" value="Genomic_DNA"/>
</dbReference>
<keyword evidence="7" id="KW-1185">Reference proteome</keyword>
<dbReference type="GO" id="GO:0006357">
    <property type="term" value="P:regulation of transcription by RNA polymerase II"/>
    <property type="evidence" value="ECO:0007669"/>
    <property type="project" value="InterPro"/>
</dbReference>
<organism evidence="6 7">
    <name type="scientific">Pseudopithomyces chartarum</name>
    <dbReference type="NCBI Taxonomy" id="1892770"/>
    <lineage>
        <taxon>Eukaryota</taxon>
        <taxon>Fungi</taxon>
        <taxon>Dikarya</taxon>
        <taxon>Ascomycota</taxon>
        <taxon>Pezizomycotina</taxon>
        <taxon>Dothideomycetes</taxon>
        <taxon>Pleosporomycetidae</taxon>
        <taxon>Pleosporales</taxon>
        <taxon>Massarineae</taxon>
        <taxon>Didymosphaeriaceae</taxon>
        <taxon>Pseudopithomyces</taxon>
    </lineage>
</organism>
<protein>
    <recommendedName>
        <fullName evidence="8">Mediator of RNA polymerase II transcription subunit 22</fullName>
    </recommendedName>
</protein>
<evidence type="ECO:0000256" key="5">
    <source>
        <dbReference type="ARBA" id="ARBA00023242"/>
    </source>
</evidence>